<dbReference type="RefSeq" id="WP_121765921.1">
    <property type="nucleotide sequence ID" value="NZ_CAMXQH010000070.1"/>
</dbReference>
<accession>A0A3L7Z3X0</accession>
<protein>
    <submittedName>
        <fullName evidence="1">Uncharacterized protein</fullName>
    </submittedName>
</protein>
<dbReference type="Proteomes" id="UP000267159">
    <property type="component" value="Unassembled WGS sequence"/>
</dbReference>
<dbReference type="EMBL" id="RAZM01000100">
    <property type="protein sequence ID" value="RLT78537.1"/>
    <property type="molecule type" value="Genomic_DNA"/>
</dbReference>
<gene>
    <name evidence="1" type="ORF">D7Y07_18700</name>
</gene>
<dbReference type="AlphaFoldDB" id="A0A3L7Z3X0"/>
<reference evidence="1 2" key="1">
    <citation type="submission" date="2018-09" db="EMBL/GenBank/DDBJ databases">
        <title>Murine metabolic-syndrome-specific gut microbial biobank.</title>
        <authorList>
            <person name="Liu C."/>
        </authorList>
    </citation>
    <scope>NUCLEOTIDE SEQUENCE [LARGE SCALE GENOMIC DNA]</scope>
    <source>
        <strain evidence="1 2">0.1X-D8-26</strain>
    </source>
</reference>
<organism evidence="1 2">
    <name type="scientific">Bacteroides acidifaciens</name>
    <dbReference type="NCBI Taxonomy" id="85831"/>
    <lineage>
        <taxon>Bacteria</taxon>
        <taxon>Pseudomonadati</taxon>
        <taxon>Bacteroidota</taxon>
        <taxon>Bacteroidia</taxon>
        <taxon>Bacteroidales</taxon>
        <taxon>Bacteroidaceae</taxon>
        <taxon>Bacteroides</taxon>
    </lineage>
</organism>
<evidence type="ECO:0000313" key="2">
    <source>
        <dbReference type="Proteomes" id="UP000267159"/>
    </source>
</evidence>
<proteinExistence type="predicted"/>
<name>A0A3L7Z3X0_9BACE</name>
<sequence length="147" mass="16226">MDYLEVKKCEVCGKTKHISEFSKSYPNRCKTCVAEHTRQMRAAEKLKAKVKATGEVIDVEPSGTMLVSCGSFITKDGRKIPGTALEFEKAIDWEQRRYEIAKAAMQGRLSNQYGDVLVGERDFEGVAVSSVEFADALIAELKKGGKG</sequence>
<comment type="caution">
    <text evidence="1">The sequence shown here is derived from an EMBL/GenBank/DDBJ whole genome shotgun (WGS) entry which is preliminary data.</text>
</comment>
<evidence type="ECO:0000313" key="1">
    <source>
        <dbReference type="EMBL" id="RLT78537.1"/>
    </source>
</evidence>